<feature type="transmembrane region" description="Helical" evidence="6">
    <location>
        <begin position="782"/>
        <end position="810"/>
    </location>
</feature>
<dbReference type="RefSeq" id="WP_378775034.1">
    <property type="nucleotide sequence ID" value="NZ_JBHTMX010000043.1"/>
</dbReference>
<feature type="domain" description="ABC3 transporter permease C-terminal" evidence="7">
    <location>
        <begin position="742"/>
        <end position="852"/>
    </location>
</feature>
<keyword evidence="4 6" id="KW-1133">Transmembrane helix</keyword>
<organism evidence="8 9">
    <name type="scientific">Methylopila musalis</name>
    <dbReference type="NCBI Taxonomy" id="1134781"/>
    <lineage>
        <taxon>Bacteria</taxon>
        <taxon>Pseudomonadati</taxon>
        <taxon>Pseudomonadota</taxon>
        <taxon>Alphaproteobacteria</taxon>
        <taxon>Hyphomicrobiales</taxon>
        <taxon>Methylopilaceae</taxon>
        <taxon>Methylopila</taxon>
    </lineage>
</organism>
<keyword evidence="9" id="KW-1185">Reference proteome</keyword>
<feature type="domain" description="ABC3 transporter permease C-terminal" evidence="7">
    <location>
        <begin position="282"/>
        <end position="395"/>
    </location>
</feature>
<dbReference type="InterPro" id="IPR003838">
    <property type="entry name" value="ABC3_permease_C"/>
</dbReference>
<evidence type="ECO:0000256" key="3">
    <source>
        <dbReference type="ARBA" id="ARBA00022692"/>
    </source>
</evidence>
<keyword evidence="5 6" id="KW-0472">Membrane</keyword>
<feature type="transmembrane region" description="Helical" evidence="6">
    <location>
        <begin position="415"/>
        <end position="440"/>
    </location>
</feature>
<evidence type="ECO:0000313" key="9">
    <source>
        <dbReference type="Proteomes" id="UP001597171"/>
    </source>
</evidence>
<comment type="caution">
    <text evidence="8">The sequence shown here is derived from an EMBL/GenBank/DDBJ whole genome shotgun (WGS) entry which is preliminary data.</text>
</comment>
<feature type="transmembrane region" description="Helical" evidence="6">
    <location>
        <begin position="279"/>
        <end position="303"/>
    </location>
</feature>
<evidence type="ECO:0000259" key="7">
    <source>
        <dbReference type="Pfam" id="PF02687"/>
    </source>
</evidence>
<dbReference type="PANTHER" id="PTHR30287:SF1">
    <property type="entry name" value="INNER MEMBRANE PROTEIN"/>
    <property type="match status" value="1"/>
</dbReference>
<name>A0ABW3Z6C2_9HYPH</name>
<gene>
    <name evidence="8" type="ORF">ACFQ4O_07300</name>
</gene>
<feature type="transmembrane region" description="Helical" evidence="6">
    <location>
        <begin position="374"/>
        <end position="394"/>
    </location>
</feature>
<proteinExistence type="predicted"/>
<dbReference type="InterPro" id="IPR038766">
    <property type="entry name" value="Membrane_comp_ABC_pdt"/>
</dbReference>
<accession>A0ABW3Z6C2</accession>
<reference evidence="9" key="1">
    <citation type="journal article" date="2019" name="Int. J. Syst. Evol. Microbiol.">
        <title>The Global Catalogue of Microorganisms (GCM) 10K type strain sequencing project: providing services to taxonomists for standard genome sequencing and annotation.</title>
        <authorList>
            <consortium name="The Broad Institute Genomics Platform"/>
            <consortium name="The Broad Institute Genome Sequencing Center for Infectious Disease"/>
            <person name="Wu L."/>
            <person name="Ma J."/>
        </authorList>
    </citation>
    <scope>NUCLEOTIDE SEQUENCE [LARGE SCALE GENOMIC DNA]</scope>
    <source>
        <strain evidence="9">CCUG 61696</strain>
    </source>
</reference>
<feature type="transmembrane region" description="Helical" evidence="6">
    <location>
        <begin position="737"/>
        <end position="761"/>
    </location>
</feature>
<dbReference type="EMBL" id="JBHTMX010000043">
    <property type="protein sequence ID" value="MFD1331805.1"/>
    <property type="molecule type" value="Genomic_DNA"/>
</dbReference>
<evidence type="ECO:0000256" key="2">
    <source>
        <dbReference type="ARBA" id="ARBA00022475"/>
    </source>
</evidence>
<dbReference type="PANTHER" id="PTHR30287">
    <property type="entry name" value="MEMBRANE COMPONENT OF PREDICTED ABC SUPERFAMILY METABOLITE UPTAKE TRANSPORTER"/>
    <property type="match status" value="1"/>
</dbReference>
<evidence type="ECO:0000256" key="6">
    <source>
        <dbReference type="SAM" id="Phobius"/>
    </source>
</evidence>
<sequence>MSEIAAETAPVRSRAGGFNGGVILKLAARELRGGVQGFMVFLLCLALGVAAIAGVGSLARGLAEGLQREGRAILGGDASFSLMHREATPAERAVLEAKGRVATIGALRAMARTPAGDATLVELKAVDGAWPLVGAPRFAPDRPLAELLAPQDGVPGVAVDPALLARLSLKVGDRIELGTTTFAIRATVEREPDQLSGGVGFGPRALISTEALRASGLIQPGSLVRWSYPVAMAQAGGDAEVGALIADVEREAKDAGFEARSRLNAAPQLERNVNRFTQFLTIVGLAALMVGGVGVANAVNAFVDRKRETIAVLKSLGASGRTVFLIHLAEVAALGALGVALGLAAGAVLPFAAARALETVTPLPLAMSVYPRELLLAATYGALTALAFAVWPLGRAHDVPVAALFRDQIAPEARWPRAFYMAATVLAALALCGLAVYAAYDRRIAVTFVGASVAAFVALRLVASGVMALAARLPRPKRLELKLALANVHRPGALTPSVVMSLGLGLALLVALTQIDASIRGQLSSELPQKAPAFFFLDIPSAEKDAFATLAQDKAPGAELNSVPMLRGAITALNGVSAEEAEVDPESRWALRGDRGVTFAESPPEGSTVVEGDWWPKDYAGPPLISFDQRLANGLGLKVGDEVSVNVLGRTVTAKIANLRRIQWETMGINFFMVFSPNAFAGAPYMNLATVAFPDGADDATELGLLRDLTRAFPSVTAIRVKDALTTVNEVVGNLALAVRAASGVTLVASVLVLAGALAAGRRRRTYEAVVLKTLGATRARLLGAMAAEYALLGLVTAAFGLVVGSFAAWGVTANIMRIGFVFDPLGAGGAALAALAVTVVLGLVGTFRVLGEAPARHLRSL</sequence>
<feature type="transmembrane region" description="Helical" evidence="6">
    <location>
        <begin position="446"/>
        <end position="471"/>
    </location>
</feature>
<feature type="transmembrane region" description="Helical" evidence="6">
    <location>
        <begin position="38"/>
        <end position="59"/>
    </location>
</feature>
<feature type="transmembrane region" description="Helical" evidence="6">
    <location>
        <begin position="492"/>
        <end position="512"/>
    </location>
</feature>
<comment type="subcellular location">
    <subcellularLocation>
        <location evidence="1">Cell membrane</location>
        <topology evidence="1">Multi-pass membrane protein</topology>
    </subcellularLocation>
</comment>
<keyword evidence="3 6" id="KW-0812">Transmembrane</keyword>
<dbReference type="Pfam" id="PF02687">
    <property type="entry name" value="FtsX"/>
    <property type="match status" value="2"/>
</dbReference>
<evidence type="ECO:0000256" key="4">
    <source>
        <dbReference type="ARBA" id="ARBA00022989"/>
    </source>
</evidence>
<evidence type="ECO:0000256" key="1">
    <source>
        <dbReference type="ARBA" id="ARBA00004651"/>
    </source>
</evidence>
<feature type="transmembrane region" description="Helical" evidence="6">
    <location>
        <begin position="830"/>
        <end position="851"/>
    </location>
</feature>
<feature type="transmembrane region" description="Helical" evidence="6">
    <location>
        <begin position="324"/>
        <end position="354"/>
    </location>
</feature>
<protein>
    <submittedName>
        <fullName evidence="8">ABC transporter permease</fullName>
    </submittedName>
</protein>
<evidence type="ECO:0000256" key="5">
    <source>
        <dbReference type="ARBA" id="ARBA00023136"/>
    </source>
</evidence>
<dbReference type="Proteomes" id="UP001597171">
    <property type="component" value="Unassembled WGS sequence"/>
</dbReference>
<evidence type="ECO:0000313" key="8">
    <source>
        <dbReference type="EMBL" id="MFD1331805.1"/>
    </source>
</evidence>
<keyword evidence="2" id="KW-1003">Cell membrane</keyword>